<evidence type="ECO:0008006" key="4">
    <source>
        <dbReference type="Google" id="ProtNLM"/>
    </source>
</evidence>
<sequence>MRRPKPKRASASHGFAAIEMGPAGKIAVGAGLGGLMLAVAIASAMRAPPRPAALPEARPSLAGSVDATPPRCRTVTQSESECASAWEARRRHFFGEEAVQ</sequence>
<keyword evidence="3" id="KW-1185">Reference proteome</keyword>
<dbReference type="NCBIfam" id="TIGR04360">
    <property type="entry name" value="other_trbK"/>
    <property type="match status" value="1"/>
</dbReference>
<dbReference type="AlphaFoldDB" id="A0A502FQQ8"/>
<evidence type="ECO:0000256" key="1">
    <source>
        <dbReference type="SAM" id="MobiDB-lite"/>
    </source>
</evidence>
<dbReference type="OrthoDB" id="9815800at2"/>
<reference evidence="2 3" key="1">
    <citation type="journal article" date="2019" name="Environ. Microbiol.">
        <title>Species interactions and distinct microbial communities in high Arctic permafrost affected cryosols are associated with the CH4 and CO2 gas fluxes.</title>
        <authorList>
            <person name="Altshuler I."/>
            <person name="Hamel J."/>
            <person name="Turney S."/>
            <person name="Magnuson E."/>
            <person name="Levesque R."/>
            <person name="Greer C."/>
            <person name="Whyte L.G."/>
        </authorList>
    </citation>
    <scope>NUCLEOTIDE SEQUENCE [LARGE SCALE GENOMIC DNA]</scope>
    <source>
        <strain evidence="2 3">E6.1</strain>
    </source>
</reference>
<dbReference type="EMBL" id="RCZC01000005">
    <property type="protein sequence ID" value="TPG51750.1"/>
    <property type="molecule type" value="Genomic_DNA"/>
</dbReference>
<proteinExistence type="predicted"/>
<evidence type="ECO:0000313" key="2">
    <source>
        <dbReference type="EMBL" id="TPG51750.1"/>
    </source>
</evidence>
<evidence type="ECO:0000313" key="3">
    <source>
        <dbReference type="Proteomes" id="UP000319931"/>
    </source>
</evidence>
<accession>A0A502FQQ8</accession>
<dbReference type="Pfam" id="PF20084">
    <property type="entry name" value="TrbK"/>
    <property type="match status" value="1"/>
</dbReference>
<feature type="compositionally biased region" description="Low complexity" evidence="1">
    <location>
        <begin position="50"/>
        <end position="62"/>
    </location>
</feature>
<feature type="region of interest" description="Disordered" evidence="1">
    <location>
        <begin position="50"/>
        <end position="73"/>
    </location>
</feature>
<name>A0A502FQQ8_9SPHN</name>
<gene>
    <name evidence="2" type="ORF">EAH76_17245</name>
</gene>
<dbReference type="InterPro" id="IPR027587">
    <property type="entry name" value="TrbK"/>
</dbReference>
<protein>
    <recommendedName>
        <fullName evidence="4">Conjugal transfer protein TrbK</fullName>
    </recommendedName>
</protein>
<dbReference type="Proteomes" id="UP000319931">
    <property type="component" value="Unassembled WGS sequence"/>
</dbReference>
<organism evidence="2 3">
    <name type="scientific">Sphingomonas glacialis</name>
    <dbReference type="NCBI Taxonomy" id="658225"/>
    <lineage>
        <taxon>Bacteria</taxon>
        <taxon>Pseudomonadati</taxon>
        <taxon>Pseudomonadota</taxon>
        <taxon>Alphaproteobacteria</taxon>
        <taxon>Sphingomonadales</taxon>
        <taxon>Sphingomonadaceae</taxon>
        <taxon>Sphingomonas</taxon>
    </lineage>
</organism>
<comment type="caution">
    <text evidence="2">The sequence shown here is derived from an EMBL/GenBank/DDBJ whole genome shotgun (WGS) entry which is preliminary data.</text>
</comment>